<evidence type="ECO:0000313" key="1">
    <source>
        <dbReference type="EMBL" id="AXC09665.1"/>
    </source>
</evidence>
<organism evidence="1 2">
    <name type="scientific">Acidisarcina polymorpha</name>
    <dbReference type="NCBI Taxonomy" id="2211140"/>
    <lineage>
        <taxon>Bacteria</taxon>
        <taxon>Pseudomonadati</taxon>
        <taxon>Acidobacteriota</taxon>
        <taxon>Terriglobia</taxon>
        <taxon>Terriglobales</taxon>
        <taxon>Acidobacteriaceae</taxon>
        <taxon>Acidisarcina</taxon>
    </lineage>
</organism>
<proteinExistence type="predicted"/>
<keyword evidence="2" id="KW-1185">Reference proteome</keyword>
<evidence type="ECO:0000313" key="2">
    <source>
        <dbReference type="Proteomes" id="UP000253606"/>
    </source>
</evidence>
<sequence>MGSSRDTLGLVRCLRNCIKHVLITIRVSQVETAERPLKVSMRR</sequence>
<dbReference type="EMBL" id="CP030840">
    <property type="protein sequence ID" value="AXC09665.1"/>
    <property type="molecule type" value="Genomic_DNA"/>
</dbReference>
<protein>
    <submittedName>
        <fullName evidence="1">Uncharacterized protein</fullName>
    </submittedName>
</protein>
<accession>A0A2Z5FTA5</accession>
<gene>
    <name evidence="1" type="ORF">ACPOL_0280</name>
</gene>
<dbReference type="KEGG" id="abas:ACPOL_0280"/>
<name>A0A2Z5FTA5_9BACT</name>
<dbReference type="Proteomes" id="UP000253606">
    <property type="component" value="Chromosome"/>
</dbReference>
<dbReference type="AlphaFoldDB" id="A0A2Z5FTA5"/>
<reference evidence="1 2" key="1">
    <citation type="journal article" date="2018" name="Front. Microbiol.">
        <title>Hydrolytic Capabilities as a Key to Environmental Success: Chitinolytic and Cellulolytic Acidobacteria From Acidic Sub-arctic Soils and Boreal Peatlands.</title>
        <authorList>
            <person name="Belova S.E."/>
            <person name="Ravin N.V."/>
            <person name="Pankratov T.A."/>
            <person name="Rakitin A.L."/>
            <person name="Ivanova A.A."/>
            <person name="Beletsky A.V."/>
            <person name="Mardanov A.V."/>
            <person name="Sinninghe Damste J.S."/>
            <person name="Dedysh S.N."/>
        </authorList>
    </citation>
    <scope>NUCLEOTIDE SEQUENCE [LARGE SCALE GENOMIC DNA]</scope>
    <source>
        <strain evidence="1 2">SBC82</strain>
    </source>
</reference>